<dbReference type="AlphaFoldDB" id="A0A941DEM0"/>
<reference evidence="2 3" key="1">
    <citation type="submission" date="2021-04" db="EMBL/GenBank/DDBJ databases">
        <title>novel species isolated from subtropical streams in China.</title>
        <authorList>
            <person name="Lu H."/>
        </authorList>
    </citation>
    <scope>NUCLEOTIDE SEQUENCE [LARGE SCALE GENOMIC DNA]</scope>
    <source>
        <strain evidence="2 3">BYS107W</strain>
    </source>
</reference>
<evidence type="ECO:0000313" key="2">
    <source>
        <dbReference type="EMBL" id="MBR7746238.1"/>
    </source>
</evidence>
<keyword evidence="1" id="KW-0472">Membrane</keyword>
<organism evidence="2 3">
    <name type="scientific">Undibacterium baiyunense</name>
    <dbReference type="NCBI Taxonomy" id="2828731"/>
    <lineage>
        <taxon>Bacteria</taxon>
        <taxon>Pseudomonadati</taxon>
        <taxon>Pseudomonadota</taxon>
        <taxon>Betaproteobacteria</taxon>
        <taxon>Burkholderiales</taxon>
        <taxon>Oxalobacteraceae</taxon>
        <taxon>Undibacterium</taxon>
    </lineage>
</organism>
<feature type="transmembrane region" description="Helical" evidence="1">
    <location>
        <begin position="30"/>
        <end position="47"/>
    </location>
</feature>
<keyword evidence="1" id="KW-1133">Transmembrane helix</keyword>
<protein>
    <submittedName>
        <fullName evidence="2">Uncharacterized protein</fullName>
    </submittedName>
</protein>
<name>A0A941DEM0_9BURK</name>
<keyword evidence="3" id="KW-1185">Reference proteome</keyword>
<proteinExistence type="predicted"/>
<gene>
    <name evidence="2" type="ORF">KDM92_06560</name>
</gene>
<comment type="caution">
    <text evidence="2">The sequence shown here is derived from an EMBL/GenBank/DDBJ whole genome shotgun (WGS) entry which is preliminary data.</text>
</comment>
<sequence length="446" mass="49423">MKPTQSKSGHKKKDAPAVQANSPAWYNSKLVLSLISAFAVLLTYLIWNNFFRVEQTQAANNLPTKKAVKTAQVAATSINTLPIAIADREELRKKLVSQLEEVDHTLCSYREASKYPLGSRPIDEHPDQIYPNQAITEQHPMRKRDGKTDATIQVSSSQSRVYLAANESVSFSVQAKDANQQSLPIFVTRAFSTGLNFNSDRPSSQLPLAFADNGRDGDAQANDGIASALLHPANTSLAGFHGTIRTEIEYTVNGQTGRLFFDVIYSPELPATWAGKIRDGIENGQLVFYLPIEVRQAGRYIVNARLDDAKGQAFALLNFNDLLPQGRTEIRLSAAGNLLRDKEANFPMSLRDIDGYLLKENVDPDRSLIPRIEAVAHKTKNYSLKGFSDAEPDTEERRRHLKEFSKDVELAKAALIAFDPEQARRAFPQSACSLKRQASTMGSTTK</sequence>
<evidence type="ECO:0000256" key="1">
    <source>
        <dbReference type="SAM" id="Phobius"/>
    </source>
</evidence>
<accession>A0A941DEM0</accession>
<keyword evidence="1" id="KW-0812">Transmembrane</keyword>
<dbReference type="EMBL" id="JAGSPM010000003">
    <property type="protein sequence ID" value="MBR7746238.1"/>
    <property type="molecule type" value="Genomic_DNA"/>
</dbReference>
<dbReference type="Proteomes" id="UP000680158">
    <property type="component" value="Unassembled WGS sequence"/>
</dbReference>
<evidence type="ECO:0000313" key="3">
    <source>
        <dbReference type="Proteomes" id="UP000680158"/>
    </source>
</evidence>
<dbReference type="RefSeq" id="WP_212683594.1">
    <property type="nucleotide sequence ID" value="NZ_JAGSPM010000003.1"/>
</dbReference>